<feature type="domain" description="Integral membrane bound transporter" evidence="9">
    <location>
        <begin position="432"/>
        <end position="556"/>
    </location>
</feature>
<dbReference type="KEGG" id="rhf:EUB48_14290"/>
<feature type="transmembrane region" description="Helical" evidence="7">
    <location>
        <begin position="83"/>
        <end position="102"/>
    </location>
</feature>
<dbReference type="Pfam" id="PF12805">
    <property type="entry name" value="FUSC-like"/>
    <property type="match status" value="1"/>
</dbReference>
<evidence type="ECO:0000256" key="6">
    <source>
        <dbReference type="ARBA" id="ARBA00043993"/>
    </source>
</evidence>
<evidence type="ECO:0000256" key="5">
    <source>
        <dbReference type="ARBA" id="ARBA00023136"/>
    </source>
</evidence>
<dbReference type="Proteomes" id="UP000316798">
    <property type="component" value="Chromosome"/>
</dbReference>
<feature type="transmembrane region" description="Helical" evidence="7">
    <location>
        <begin position="163"/>
        <end position="182"/>
    </location>
</feature>
<evidence type="ECO:0000259" key="8">
    <source>
        <dbReference type="Pfam" id="PF12805"/>
    </source>
</evidence>
<dbReference type="PANTHER" id="PTHR30509:SF9">
    <property type="entry name" value="MULTIDRUG RESISTANCE PROTEIN MDTO"/>
    <property type="match status" value="1"/>
</dbReference>
<evidence type="ECO:0000256" key="1">
    <source>
        <dbReference type="ARBA" id="ARBA00004651"/>
    </source>
</evidence>
<keyword evidence="11" id="KW-1185">Reference proteome</keyword>
<dbReference type="InterPro" id="IPR032692">
    <property type="entry name" value="YccS_N"/>
</dbReference>
<organism evidence="10 11">
    <name type="scientific">Rhodoferax sediminis</name>
    <dbReference type="NCBI Taxonomy" id="2509614"/>
    <lineage>
        <taxon>Bacteria</taxon>
        <taxon>Pseudomonadati</taxon>
        <taxon>Pseudomonadota</taxon>
        <taxon>Betaproteobacteria</taxon>
        <taxon>Burkholderiales</taxon>
        <taxon>Comamonadaceae</taxon>
        <taxon>Rhodoferax</taxon>
    </lineage>
</organism>
<evidence type="ECO:0000259" key="9">
    <source>
        <dbReference type="Pfam" id="PF13515"/>
    </source>
</evidence>
<evidence type="ECO:0000256" key="7">
    <source>
        <dbReference type="SAM" id="Phobius"/>
    </source>
</evidence>
<feature type="transmembrane region" description="Helical" evidence="7">
    <location>
        <begin position="108"/>
        <end position="127"/>
    </location>
</feature>
<dbReference type="AlphaFoldDB" id="A0A515DHE0"/>
<feature type="transmembrane region" description="Helical" evidence="7">
    <location>
        <begin position="134"/>
        <end position="151"/>
    </location>
</feature>
<proteinExistence type="inferred from homology"/>
<dbReference type="PANTHER" id="PTHR30509">
    <property type="entry name" value="P-HYDROXYBENZOIC ACID EFFLUX PUMP SUBUNIT-RELATED"/>
    <property type="match status" value="1"/>
</dbReference>
<dbReference type="InterPro" id="IPR049453">
    <property type="entry name" value="Memb_transporter_dom"/>
</dbReference>
<feature type="domain" description="Integral membrane protein YccS N-terminal" evidence="8">
    <location>
        <begin position="98"/>
        <end position="313"/>
    </location>
</feature>
<evidence type="ECO:0000313" key="10">
    <source>
        <dbReference type="EMBL" id="QDL39809.1"/>
    </source>
</evidence>
<gene>
    <name evidence="10" type="ORF">EUB48_14290</name>
</gene>
<keyword evidence="5 7" id="KW-0472">Membrane</keyword>
<feature type="transmembrane region" description="Helical" evidence="7">
    <location>
        <begin position="44"/>
        <end position="71"/>
    </location>
</feature>
<evidence type="ECO:0000256" key="2">
    <source>
        <dbReference type="ARBA" id="ARBA00022475"/>
    </source>
</evidence>
<feature type="transmembrane region" description="Helical" evidence="7">
    <location>
        <begin position="511"/>
        <end position="531"/>
    </location>
</feature>
<feature type="transmembrane region" description="Helical" evidence="7">
    <location>
        <begin position="474"/>
        <end position="499"/>
    </location>
</feature>
<dbReference type="OrthoDB" id="8670769at2"/>
<evidence type="ECO:0000313" key="11">
    <source>
        <dbReference type="Proteomes" id="UP000316798"/>
    </source>
</evidence>
<keyword evidence="2" id="KW-1003">Cell membrane</keyword>
<comment type="subcellular location">
    <subcellularLocation>
        <location evidence="1">Cell membrane</location>
        <topology evidence="1">Multi-pass membrane protein</topology>
    </subcellularLocation>
</comment>
<name>A0A515DHE0_9BURK</name>
<protein>
    <submittedName>
        <fullName evidence="10">FUSC family protein</fullName>
    </submittedName>
</protein>
<comment type="similarity">
    <text evidence="6">Belongs to the YccS/YhfK family.</text>
</comment>
<sequence length="746" mass="81083">MNRNPPDLTLPSSLAARLRAAMHRVLRVVLSQYVTNGLAVSVGLLVILLAVFALAGVVAVSSAAVGVLITSLPDVAAPRRRKLTQILPAPLLGAPLFVLVQLVHQDPVQLGLVLVAGTFLSVMLMAWGKRGGPITFSMLFSMLFAMAAPPPSSLEQIAMNTGWYGVGAVLYLIWAVLTTHVLNQLFRTQLLAECLVTFAQILRTQARRLGPEPDHEALLAIMLGQQITLADYLQNTRDVVLESPTTPKRQRLAAMLLALLEARDHQLACNLDLDFLLTHHASATAPTLPLLQTALNTSAAELEQLALDLLLGRARNAIVPVPDLRERLHGALPPQTRAGPQPFPLNTGEPDSAALLHSMANRIGHIHDETARMVALARGDVRPELADVRTQWQLFVSATTWSWQPLLGQLSWRAPMLRYALRATLAVGAGYLVSLHLPWAGHGYWVLFSIVVVMRGNLAQTVQRRNARVAGTVLGCLLVMALLATRPGGFTILLVVALSQGLAHAFALRRYLYTTVAATLGALLMVHLLVTGLEPALAMGERLADTLLGASIAWLFSYILPHWERNQIPALVQRSVKAQRQHALLALALLDKERKSDLPWRLARREVYDSLSAVTLAIQRTMAEPRQVRPPLEPLETLQARSYQLLAQLTAIKSLLLRHAQLNLEQATPALQQASLRIQQELAGSGAGTDAGHAGADPAPVVAGQPFQPRPDPLVAADLTPWLLRRLALACAMARELRLAADRVKV</sequence>
<reference evidence="10 11" key="1">
    <citation type="submission" date="2019-01" db="EMBL/GenBank/DDBJ databases">
        <title>Genomic insights into a novel species Rhodoferax sp.</title>
        <authorList>
            <person name="Jin L."/>
        </authorList>
    </citation>
    <scope>NUCLEOTIDE SEQUENCE [LARGE SCALE GENOMIC DNA]</scope>
    <source>
        <strain evidence="10 11">CHu59-6-5</strain>
    </source>
</reference>
<evidence type="ECO:0000256" key="3">
    <source>
        <dbReference type="ARBA" id="ARBA00022692"/>
    </source>
</evidence>
<accession>A0A515DHE0</accession>
<dbReference type="GO" id="GO:0005886">
    <property type="term" value="C:plasma membrane"/>
    <property type="evidence" value="ECO:0007669"/>
    <property type="project" value="UniProtKB-SubCell"/>
</dbReference>
<evidence type="ECO:0000256" key="4">
    <source>
        <dbReference type="ARBA" id="ARBA00022989"/>
    </source>
</evidence>
<keyword evidence="3 7" id="KW-0812">Transmembrane</keyword>
<keyword evidence="4 7" id="KW-1133">Transmembrane helix</keyword>
<dbReference type="EMBL" id="CP035503">
    <property type="protein sequence ID" value="QDL39809.1"/>
    <property type="molecule type" value="Genomic_DNA"/>
</dbReference>
<dbReference type="Pfam" id="PF13515">
    <property type="entry name" value="FUSC_2"/>
    <property type="match status" value="1"/>
</dbReference>